<reference evidence="8 9" key="1">
    <citation type="submission" date="2024-05" db="EMBL/GenBank/DDBJ databases">
        <authorList>
            <person name="Liu Q."/>
            <person name="Xin Y.-H."/>
        </authorList>
    </citation>
    <scope>NUCLEOTIDE SEQUENCE [LARGE SCALE GENOMIC DNA]</scope>
    <source>
        <strain evidence="8 9">CGMCC 1.10181</strain>
    </source>
</reference>
<evidence type="ECO:0000256" key="4">
    <source>
        <dbReference type="ARBA" id="ARBA00022692"/>
    </source>
</evidence>
<keyword evidence="9" id="KW-1185">Reference proteome</keyword>
<dbReference type="PANTHER" id="PTHR30161:SF1">
    <property type="entry name" value="FLAGELLAR BIOSYNTHESIS PROTEIN FLHA-RELATED"/>
    <property type="match status" value="1"/>
</dbReference>
<keyword evidence="8" id="KW-0282">Flagellum</keyword>
<dbReference type="EMBL" id="JBDIME010000010">
    <property type="protein sequence ID" value="MEN2790546.1"/>
    <property type="molecule type" value="Genomic_DNA"/>
</dbReference>
<name>A0ABU9Y421_9SPHN</name>
<dbReference type="Gene3D" id="3.40.50.12790">
    <property type="entry name" value="FHIPEP family, domain 4"/>
    <property type="match status" value="1"/>
</dbReference>
<keyword evidence="5 7" id="KW-1133">Transmembrane helix</keyword>
<dbReference type="Gene3D" id="1.10.8.540">
    <property type="entry name" value="FHIPEP family, domain 3"/>
    <property type="match status" value="1"/>
</dbReference>
<evidence type="ECO:0000256" key="6">
    <source>
        <dbReference type="ARBA" id="ARBA00023136"/>
    </source>
</evidence>
<comment type="similarity">
    <text evidence="2">Belongs to the FHIPEP (flagella/HR/invasion proteins export pore) family.</text>
</comment>
<evidence type="ECO:0000256" key="2">
    <source>
        <dbReference type="ARBA" id="ARBA00008835"/>
    </source>
</evidence>
<feature type="transmembrane region" description="Helical" evidence="7">
    <location>
        <begin position="236"/>
        <end position="258"/>
    </location>
</feature>
<evidence type="ECO:0000256" key="3">
    <source>
        <dbReference type="ARBA" id="ARBA00022475"/>
    </source>
</evidence>
<keyword evidence="8" id="KW-0969">Cilium</keyword>
<dbReference type="Proteomes" id="UP001419910">
    <property type="component" value="Unassembled WGS sequence"/>
</dbReference>
<evidence type="ECO:0000313" key="8">
    <source>
        <dbReference type="EMBL" id="MEN2790546.1"/>
    </source>
</evidence>
<feature type="transmembrane region" description="Helical" evidence="7">
    <location>
        <begin position="36"/>
        <end position="55"/>
    </location>
</feature>
<feature type="transmembrane region" description="Helical" evidence="7">
    <location>
        <begin position="67"/>
        <end position="87"/>
    </location>
</feature>
<dbReference type="PANTHER" id="PTHR30161">
    <property type="entry name" value="FLAGELLAR EXPORT PROTEIN, MEMBRANE FLHA SUBUNIT-RELATED"/>
    <property type="match status" value="1"/>
</dbReference>
<keyword evidence="4 7" id="KW-0812">Transmembrane</keyword>
<feature type="transmembrane region" description="Helical" evidence="7">
    <location>
        <begin position="107"/>
        <end position="126"/>
    </location>
</feature>
<keyword evidence="6 7" id="KW-0472">Membrane</keyword>
<feature type="transmembrane region" description="Helical" evidence="7">
    <location>
        <begin position="12"/>
        <end position="30"/>
    </location>
</feature>
<dbReference type="InterPro" id="IPR042196">
    <property type="entry name" value="FHIPEP_4"/>
</dbReference>
<dbReference type="InterPro" id="IPR042194">
    <property type="entry name" value="FHIPEP_1"/>
</dbReference>
<dbReference type="Pfam" id="PF00771">
    <property type="entry name" value="FHIPEP"/>
    <property type="match status" value="1"/>
</dbReference>
<keyword evidence="8" id="KW-0966">Cell projection</keyword>
<dbReference type="PIRSF" id="PIRSF005419">
    <property type="entry name" value="FlhA"/>
    <property type="match status" value="1"/>
</dbReference>
<accession>A0ABU9Y421</accession>
<evidence type="ECO:0000256" key="5">
    <source>
        <dbReference type="ARBA" id="ARBA00022989"/>
    </source>
</evidence>
<keyword evidence="3" id="KW-1003">Cell membrane</keyword>
<dbReference type="RefSeq" id="WP_343888293.1">
    <property type="nucleotide sequence ID" value="NZ_BAAAEH010000008.1"/>
</dbReference>
<protein>
    <submittedName>
        <fullName evidence="8">Flagellar biosynthesis protein FlhA</fullName>
    </submittedName>
</protein>
<feature type="transmembrane region" description="Helical" evidence="7">
    <location>
        <begin position="194"/>
        <end position="216"/>
    </location>
</feature>
<evidence type="ECO:0000313" key="9">
    <source>
        <dbReference type="Proteomes" id="UP001419910"/>
    </source>
</evidence>
<evidence type="ECO:0000256" key="1">
    <source>
        <dbReference type="ARBA" id="ARBA00004651"/>
    </source>
</evidence>
<proteinExistence type="inferred from homology"/>
<evidence type="ECO:0000256" key="7">
    <source>
        <dbReference type="SAM" id="Phobius"/>
    </source>
</evidence>
<sequence>MINRILRNNKDLALVTAMILILVILFSPIPPAMLDLAIISNFGLGLTILLLTFYVGKPVEFSTFPSLLLVATLYRLSLNVAATRLILTGGSAGDVIASIGTFAVQGNFVIGLVVFLILVVVQYVVVTSGAQRVSEVAARFTLDSMPGAQMSVDADLNMGLIDQKEAIRRREELEKEASFYGAMDGASKFVKGDAVAGIIILLINIIAGWIVGVVQMGMDWGEALQHFSLLTIGDGIATQLPALIISIATGIIVTRSAADKQLSTEVFRQLASVPRIPLIVAGVLLVLLLLPGMPKWPIVVIIAVSLFGWYRARRASADAATELALVEDAGEMVSTGSAPPLEICLGSDLGEAWKSEEPLIMDRIASLRRLHEQDYGIGFPAVRVADGPGLAALEYEIRLFGSRFALAEVQPGLMLAVGEEEKRPVIAGIEARDPAFGLPASWIDPSLVGEARSLGLRVVDPVTVLMTHFAEVVRGEIPTLVTRPVIMKMLEEVRVRQPGLVEELIPNGLAVSDIQRVVQNLLAEGVSVANFDLILEHLLDLARTQKDSAELTELVRQRLSYAICHQLRGKHNDLAVLSLDPRIENQISAAMAQGSSSGAMLVEPRLAEQLIRKLSSLVEAMHRDGRAPVLLCGPELRRHLKAFTRRSIPKLSVLSVNEIPMRINLRSFDVVRVEA</sequence>
<dbReference type="InterPro" id="IPR001712">
    <property type="entry name" value="T3SS_FHIPEP"/>
</dbReference>
<comment type="caution">
    <text evidence="8">The sequence shown here is derived from an EMBL/GenBank/DDBJ whole genome shotgun (WGS) entry which is preliminary data.</text>
</comment>
<dbReference type="InterPro" id="IPR042193">
    <property type="entry name" value="FHIPEP_3"/>
</dbReference>
<comment type="subcellular location">
    <subcellularLocation>
        <location evidence="1">Cell membrane</location>
        <topology evidence="1">Multi-pass membrane protein</topology>
    </subcellularLocation>
</comment>
<organism evidence="8 9">
    <name type="scientific">Sphingomonas oligophenolica</name>
    <dbReference type="NCBI Taxonomy" id="301154"/>
    <lineage>
        <taxon>Bacteria</taxon>
        <taxon>Pseudomonadati</taxon>
        <taxon>Pseudomonadota</taxon>
        <taxon>Alphaproteobacteria</taxon>
        <taxon>Sphingomonadales</taxon>
        <taxon>Sphingomonadaceae</taxon>
        <taxon>Sphingomonas</taxon>
    </lineage>
</organism>
<gene>
    <name evidence="8" type="ORF">ABC974_12980</name>
</gene>
<dbReference type="Gene3D" id="3.40.30.60">
    <property type="entry name" value="FHIPEP family, domain 1"/>
    <property type="match status" value="1"/>
</dbReference>
<dbReference type="PRINTS" id="PR00949">
    <property type="entry name" value="TYPE3IMAPROT"/>
</dbReference>
<feature type="transmembrane region" description="Helical" evidence="7">
    <location>
        <begin position="270"/>
        <end position="290"/>
    </location>
</feature>